<dbReference type="AlphaFoldDB" id="A0A9X1VET8"/>
<protein>
    <recommendedName>
        <fullName evidence="3">Inner membrane protein</fullName>
    </recommendedName>
</protein>
<evidence type="ECO:0008006" key="3">
    <source>
        <dbReference type="Google" id="ProtNLM"/>
    </source>
</evidence>
<evidence type="ECO:0000313" key="1">
    <source>
        <dbReference type="EMBL" id="MCI0184813.1"/>
    </source>
</evidence>
<name>A0A9X1VET8_9BACL</name>
<proteinExistence type="predicted"/>
<dbReference type="InterPro" id="IPR014948">
    <property type="entry name" value="BrxA"/>
</dbReference>
<evidence type="ECO:0000313" key="2">
    <source>
        <dbReference type="Proteomes" id="UP001139263"/>
    </source>
</evidence>
<dbReference type="EMBL" id="JALBUF010000027">
    <property type="protein sequence ID" value="MCI0184813.1"/>
    <property type="molecule type" value="Genomic_DNA"/>
</dbReference>
<gene>
    <name evidence="1" type="ORF">MM817_03110</name>
</gene>
<sequence>MSIEVIRREWVNKTMGLTMPYNGSLTSEQFLFYEMRIVSKQYLEGGPIEDIIAYIKRDNLFQYPTERNISKLARACYRRLIALGNQTLIYEVATAPIEVAKQINLYAMMRYNRLVREFMVNLVGEKYRQQDFSYTRKDINVFFSRLKEQNDDVAAWSEQTVTKLKQVMTKCLIETEMLDSVKDTALNPIFISSELEMGIRENNDLTALAAFNCFG</sequence>
<accession>A0A9X1VET8</accession>
<comment type="caution">
    <text evidence="1">The sequence shown here is derived from an EMBL/GenBank/DDBJ whole genome shotgun (WGS) entry which is preliminary data.</text>
</comment>
<organism evidence="1 2">
    <name type="scientific">Sulfoacidibacillus ferrooxidans</name>
    <dbReference type="NCBI Taxonomy" id="2005001"/>
    <lineage>
        <taxon>Bacteria</taxon>
        <taxon>Bacillati</taxon>
        <taxon>Bacillota</taxon>
        <taxon>Bacilli</taxon>
        <taxon>Bacillales</taxon>
        <taxon>Alicyclobacillaceae</taxon>
        <taxon>Sulfoacidibacillus</taxon>
    </lineage>
</organism>
<keyword evidence="2" id="KW-1185">Reference proteome</keyword>
<reference evidence="1" key="1">
    <citation type="submission" date="2022-03" db="EMBL/GenBank/DDBJ databases">
        <title>Draft Genome Sequence of Firmicute Strain S0AB, a Heterotrophic Iron/Sulfur-Oxidizing Extreme Acidophile.</title>
        <authorList>
            <person name="Vergara E."/>
            <person name="Pakostova E."/>
            <person name="Johnson D.B."/>
            <person name="Holmes D.S."/>
        </authorList>
    </citation>
    <scope>NUCLEOTIDE SEQUENCE</scope>
    <source>
        <strain evidence="1">S0AB</strain>
    </source>
</reference>
<dbReference type="Gene3D" id="1.10.3540.10">
    <property type="entry name" value="uncharacterized protein from magnetospirillum magneticum domain"/>
    <property type="match status" value="1"/>
</dbReference>
<dbReference type="InterPro" id="IPR023137">
    <property type="entry name" value="BrxA_sf"/>
</dbReference>
<dbReference type="Proteomes" id="UP001139263">
    <property type="component" value="Unassembled WGS sequence"/>
</dbReference>
<dbReference type="Pfam" id="PF08849">
    <property type="entry name" value="BrxA"/>
    <property type="match status" value="1"/>
</dbReference>